<keyword evidence="5" id="KW-1185">Reference proteome</keyword>
<accession>A0ABT2QNU7</accession>
<reference evidence="4 5" key="1">
    <citation type="journal article" date="2023" name="Int. J. Syst. Evol. Microbiol.">
        <title>Streptococcus sciuri sp. nov., Staphylococcus marylandisciuri sp. nov. and Staphylococcus americanisciuri sp. nov., isolated from faeces of eastern grey squirrel (Sciurus carolinensis).</title>
        <authorList>
            <person name="Volokhov D.V."/>
            <person name="Zagorodnyaya T.A."/>
            <person name="Furtak V.A."/>
            <person name="Nattanmai G."/>
            <person name="Randall L."/>
            <person name="Jose S."/>
            <person name="Gao Y."/>
            <person name="Eisenberg T."/>
            <person name="Delmonte P."/>
            <person name="Blom J."/>
            <person name="Mitchell K.K."/>
        </authorList>
    </citation>
    <scope>NUCLEOTIDE SEQUENCE [LARGE SCALE GENOMIC DNA]</scope>
    <source>
        <strain evidence="4 5">SQ8-PEA</strain>
    </source>
</reference>
<evidence type="ECO:0000256" key="2">
    <source>
        <dbReference type="SAM" id="SignalP"/>
    </source>
</evidence>
<dbReference type="SUPFAM" id="SSF54001">
    <property type="entry name" value="Cysteine proteinases"/>
    <property type="match status" value="1"/>
</dbReference>
<feature type="domain" description="Peptidase C51" evidence="3">
    <location>
        <begin position="204"/>
        <end position="327"/>
    </location>
</feature>
<evidence type="ECO:0000313" key="4">
    <source>
        <dbReference type="EMBL" id="MCU5745660.1"/>
    </source>
</evidence>
<feature type="chain" id="PRO_5045839360" evidence="2">
    <location>
        <begin position="29"/>
        <end position="327"/>
    </location>
</feature>
<keyword evidence="2" id="KW-0732">Signal</keyword>
<dbReference type="InterPro" id="IPR007921">
    <property type="entry name" value="CHAP_dom"/>
</dbReference>
<comment type="caution">
    <text evidence="4">The sequence shown here is derived from an EMBL/GenBank/DDBJ whole genome shotgun (WGS) entry which is preliminary data.</text>
</comment>
<feature type="compositionally biased region" description="Polar residues" evidence="1">
    <location>
        <begin position="87"/>
        <end position="115"/>
    </location>
</feature>
<dbReference type="Gene3D" id="3.90.1720.10">
    <property type="entry name" value="endopeptidase domain like (from Nostoc punctiforme)"/>
    <property type="match status" value="1"/>
</dbReference>
<evidence type="ECO:0000259" key="3">
    <source>
        <dbReference type="PROSITE" id="PS50911"/>
    </source>
</evidence>
<name>A0ABT2QNU7_9STAP</name>
<sequence length="327" mass="36601">MRKTILRGSVLLVMISSLNVISSTNTYAQTYTTIEEAQKAHPYAQFKTNRSDGTFMYTYGGSNVQSKDNTTRSNRLENHSFIKKRNANSIKNNQPSSHETSGDNSSQTFTKTNDSLPMAPGPHNIHNNLGYPVTTNDTPILEPSPPVTNLFPSEIENEDYKDLNKAYKKDDHGMITYIDMDILYDELQLDEFNEKAQTIDGRPLAIGNGKIIDTPLFTSKNNLYTSGQCTWYVFDKRAKDGKTISTFWGDARNWAGQALASGFKVDHKPTAGSILQTVNGPYGHVAYVERVNLDGSIFISEMNWIAPYITSTRTISSSEVSSYNYIH</sequence>
<organism evidence="4 5">
    <name type="scientific">Staphylococcus marylandisciuri</name>
    <dbReference type="NCBI Taxonomy" id="2981529"/>
    <lineage>
        <taxon>Bacteria</taxon>
        <taxon>Bacillati</taxon>
        <taxon>Bacillota</taxon>
        <taxon>Bacilli</taxon>
        <taxon>Bacillales</taxon>
        <taxon>Staphylococcaceae</taxon>
        <taxon>Staphylococcus</taxon>
    </lineage>
</organism>
<dbReference type="InterPro" id="IPR038765">
    <property type="entry name" value="Papain-like_cys_pep_sf"/>
</dbReference>
<evidence type="ECO:0000313" key="5">
    <source>
        <dbReference type="Proteomes" id="UP001209553"/>
    </source>
</evidence>
<protein>
    <submittedName>
        <fullName evidence="4">CHAP domain-containing protein</fullName>
    </submittedName>
</protein>
<dbReference type="EMBL" id="JAOPKZ010000004">
    <property type="protein sequence ID" value="MCU5745660.1"/>
    <property type="molecule type" value="Genomic_DNA"/>
</dbReference>
<evidence type="ECO:0000256" key="1">
    <source>
        <dbReference type="SAM" id="MobiDB-lite"/>
    </source>
</evidence>
<dbReference type="RefSeq" id="WP_262855031.1">
    <property type="nucleotide sequence ID" value="NZ_JAOPKZ010000004.1"/>
</dbReference>
<feature type="region of interest" description="Disordered" evidence="1">
    <location>
        <begin position="80"/>
        <end position="125"/>
    </location>
</feature>
<proteinExistence type="predicted"/>
<feature type="signal peptide" evidence="2">
    <location>
        <begin position="1"/>
        <end position="28"/>
    </location>
</feature>
<dbReference type="PROSITE" id="PS50911">
    <property type="entry name" value="CHAP"/>
    <property type="match status" value="1"/>
</dbReference>
<gene>
    <name evidence="4" type="ORF">N9R04_02850</name>
</gene>
<dbReference type="Pfam" id="PF05257">
    <property type="entry name" value="CHAP"/>
    <property type="match status" value="1"/>
</dbReference>
<dbReference type="Proteomes" id="UP001209553">
    <property type="component" value="Unassembled WGS sequence"/>
</dbReference>